<dbReference type="Proteomes" id="UP000546536">
    <property type="component" value="Unassembled WGS sequence"/>
</dbReference>
<dbReference type="InterPro" id="IPR015424">
    <property type="entry name" value="PyrdxlP-dep_Trfase"/>
</dbReference>
<name>A0ABX1V698_9GAMM</name>
<dbReference type="EC" id="2.3.1.47" evidence="5"/>
<evidence type="ECO:0000256" key="4">
    <source>
        <dbReference type="ARBA" id="ARBA00011738"/>
    </source>
</evidence>
<evidence type="ECO:0000313" key="14">
    <source>
        <dbReference type="EMBL" id="NNH88609.1"/>
    </source>
</evidence>
<comment type="similarity">
    <text evidence="3">Belongs to the class-II pyridoxal-phosphate-dependent aminotransferase family. BioF subfamily.</text>
</comment>
<dbReference type="InterPro" id="IPR004839">
    <property type="entry name" value="Aminotransferase_I/II_large"/>
</dbReference>
<evidence type="ECO:0000256" key="10">
    <source>
        <dbReference type="ARBA" id="ARBA00033381"/>
    </source>
</evidence>
<dbReference type="InterPro" id="IPR015421">
    <property type="entry name" value="PyrdxlP-dep_Trfase_major"/>
</dbReference>
<dbReference type="InterPro" id="IPR015422">
    <property type="entry name" value="PyrdxlP-dep_Trfase_small"/>
</dbReference>
<organism evidence="14 15">
    <name type="scientific">Acinetobacter terrae</name>
    <dbReference type="NCBI Taxonomy" id="2731247"/>
    <lineage>
        <taxon>Bacteria</taxon>
        <taxon>Pseudomonadati</taxon>
        <taxon>Pseudomonadota</taxon>
        <taxon>Gammaproteobacteria</taxon>
        <taxon>Moraxellales</taxon>
        <taxon>Moraxellaceae</taxon>
        <taxon>Acinetobacter</taxon>
        <taxon>Acinetobacter Taxon 24</taxon>
    </lineage>
</organism>
<comment type="catalytic activity">
    <reaction evidence="11">
        <text>6-carboxyhexanoyl-[ACP] + L-alanine + H(+) = (8S)-8-amino-7-oxononanoate + holo-[ACP] + CO2</text>
        <dbReference type="Rhea" id="RHEA:42288"/>
        <dbReference type="Rhea" id="RHEA-COMP:9685"/>
        <dbReference type="Rhea" id="RHEA-COMP:9955"/>
        <dbReference type="ChEBI" id="CHEBI:15378"/>
        <dbReference type="ChEBI" id="CHEBI:16526"/>
        <dbReference type="ChEBI" id="CHEBI:57972"/>
        <dbReference type="ChEBI" id="CHEBI:64479"/>
        <dbReference type="ChEBI" id="CHEBI:78846"/>
        <dbReference type="ChEBI" id="CHEBI:149468"/>
        <dbReference type="EC" id="2.3.1.47"/>
    </reaction>
</comment>
<comment type="cofactor">
    <cofactor evidence="1 12">
        <name>pyridoxal 5'-phosphate</name>
        <dbReference type="ChEBI" id="CHEBI:597326"/>
    </cofactor>
</comment>
<dbReference type="Gene3D" id="3.90.1150.10">
    <property type="entry name" value="Aspartate Aminotransferase, domain 1"/>
    <property type="match status" value="1"/>
</dbReference>
<dbReference type="PANTHER" id="PTHR13693:SF100">
    <property type="entry name" value="8-AMINO-7-OXONONANOATE SYNTHASE"/>
    <property type="match status" value="1"/>
</dbReference>
<evidence type="ECO:0000256" key="2">
    <source>
        <dbReference type="ARBA" id="ARBA00004746"/>
    </source>
</evidence>
<comment type="subunit">
    <text evidence="4">Homodimer.</text>
</comment>
<dbReference type="InterPro" id="IPR001917">
    <property type="entry name" value="Aminotrans_II_pyridoxalP_BS"/>
</dbReference>
<keyword evidence="15" id="KW-1185">Reference proteome</keyword>
<evidence type="ECO:0000256" key="1">
    <source>
        <dbReference type="ARBA" id="ARBA00001933"/>
    </source>
</evidence>
<accession>A0ABX1V698</accession>
<evidence type="ECO:0000256" key="9">
    <source>
        <dbReference type="ARBA" id="ARBA00032610"/>
    </source>
</evidence>
<evidence type="ECO:0000256" key="3">
    <source>
        <dbReference type="ARBA" id="ARBA00010008"/>
    </source>
</evidence>
<dbReference type="Gene3D" id="3.40.640.10">
    <property type="entry name" value="Type I PLP-dependent aspartate aminotransferase-like (Major domain)"/>
    <property type="match status" value="1"/>
</dbReference>
<evidence type="ECO:0000256" key="12">
    <source>
        <dbReference type="RuleBase" id="RU003693"/>
    </source>
</evidence>
<comment type="caution">
    <text evidence="14">The sequence shown here is derived from an EMBL/GenBank/DDBJ whole genome shotgun (WGS) entry which is preliminary data.</text>
</comment>
<dbReference type="SUPFAM" id="SSF53383">
    <property type="entry name" value="PLP-dependent transferases"/>
    <property type="match status" value="1"/>
</dbReference>
<keyword evidence="6" id="KW-0808">Transferase</keyword>
<dbReference type="InterPro" id="IPR050087">
    <property type="entry name" value="AON_synthase_class-II"/>
</dbReference>
<feature type="domain" description="Aminotransferase class I/classII large" evidence="13">
    <location>
        <begin position="44"/>
        <end position="388"/>
    </location>
</feature>
<evidence type="ECO:0000256" key="11">
    <source>
        <dbReference type="ARBA" id="ARBA00047715"/>
    </source>
</evidence>
<proteinExistence type="inferred from homology"/>
<reference evidence="14 15" key="1">
    <citation type="submission" date="2020-04" db="EMBL/GenBank/DDBJ databases">
        <title>Acinetobacter Taxon 24.</title>
        <authorList>
            <person name="Nemec A."/>
            <person name="Radolfova-Krizova L."/>
            <person name="Higgins P.G."/>
            <person name="Spanelova P."/>
        </authorList>
    </citation>
    <scope>NUCLEOTIDE SEQUENCE [LARGE SCALE GENOMIC DNA]</scope>
    <source>
        <strain evidence="14 15">ANC 4279</strain>
    </source>
</reference>
<evidence type="ECO:0000313" key="15">
    <source>
        <dbReference type="Proteomes" id="UP000546536"/>
    </source>
</evidence>
<sequence>MNLLNDTLLNDYAIKLDELKQQGNLRQFTSNVQQGHVIEINSQKMLNLSSNDYLGLASDIKLREQFFDETPNELRIMSSSSSRLLTGNFPEYEQLEDSLSQAFQGRAALLFNSGYHMNIGILPALSDSRTLILADKLVHASMIDGIRLSTAKYVRYRHNDLNHLTQLLQKYHADESFDRIIVVTESIFSMDGDETDLAELVRIKKQFSKVMLYVDEAHAMGVRGEQGLGCAEQYGVIDDIDLLVGTFGKALASVGGYLICHPIIREYLINSMRPLIFSTAQPPMCMAWTDFIFQKVLTLKNERQHLSNISHYLQHAILSKGFDCPSTSHIVPVIIGESQKTVDKARQLQQAGFYIMPVRPPTVPKHSSRLRISLTTQVSQTDLDQLVALL</sequence>
<gene>
    <name evidence="14" type="ORF">HLH13_13005</name>
</gene>
<keyword evidence="7" id="KW-0093">Biotin biosynthesis</keyword>
<dbReference type="PROSITE" id="PS00599">
    <property type="entry name" value="AA_TRANSFER_CLASS_2"/>
    <property type="match status" value="1"/>
</dbReference>
<evidence type="ECO:0000256" key="6">
    <source>
        <dbReference type="ARBA" id="ARBA00022679"/>
    </source>
</evidence>
<protein>
    <recommendedName>
        <fullName evidence="5">8-amino-7-oxononanoate synthase</fullName>
        <ecNumber evidence="5">2.3.1.47</ecNumber>
    </recommendedName>
    <alternativeName>
        <fullName evidence="9">7-keto-8-amino-pelargonic acid synthase</fullName>
    </alternativeName>
    <alternativeName>
        <fullName evidence="10">8-amino-7-ketopelargonate synthase</fullName>
    </alternativeName>
</protein>
<dbReference type="Pfam" id="PF00155">
    <property type="entry name" value="Aminotran_1_2"/>
    <property type="match status" value="1"/>
</dbReference>
<dbReference type="PANTHER" id="PTHR13693">
    <property type="entry name" value="CLASS II AMINOTRANSFERASE/8-AMINO-7-OXONONANOATE SYNTHASE"/>
    <property type="match status" value="1"/>
</dbReference>
<dbReference type="EMBL" id="JABERG010000017">
    <property type="protein sequence ID" value="NNH88609.1"/>
    <property type="molecule type" value="Genomic_DNA"/>
</dbReference>
<evidence type="ECO:0000256" key="5">
    <source>
        <dbReference type="ARBA" id="ARBA00013187"/>
    </source>
</evidence>
<comment type="pathway">
    <text evidence="2">Cofactor biosynthesis; biotin biosynthesis.</text>
</comment>
<evidence type="ECO:0000259" key="13">
    <source>
        <dbReference type="Pfam" id="PF00155"/>
    </source>
</evidence>
<keyword evidence="8 12" id="KW-0663">Pyridoxal phosphate</keyword>
<evidence type="ECO:0000256" key="8">
    <source>
        <dbReference type="ARBA" id="ARBA00022898"/>
    </source>
</evidence>
<evidence type="ECO:0000256" key="7">
    <source>
        <dbReference type="ARBA" id="ARBA00022756"/>
    </source>
</evidence>
<dbReference type="RefSeq" id="WP_171544912.1">
    <property type="nucleotide sequence ID" value="NZ_JABERG010000017.1"/>
</dbReference>